<feature type="domain" description="AMP-dependent synthetase/ligase" evidence="1">
    <location>
        <begin position="14"/>
        <end position="377"/>
    </location>
</feature>
<dbReference type="NCBIfam" id="NF004515">
    <property type="entry name" value="PRK05857.1"/>
    <property type="match status" value="1"/>
</dbReference>
<dbReference type="Pfam" id="PF13193">
    <property type="entry name" value="AMP-binding_C"/>
    <property type="match status" value="1"/>
</dbReference>
<dbReference type="PANTHER" id="PTHR43767:SF1">
    <property type="entry name" value="NONRIBOSOMAL PEPTIDE SYNTHASE PES1 (EUROFUNG)-RELATED"/>
    <property type="match status" value="1"/>
</dbReference>
<dbReference type="InterPro" id="IPR025110">
    <property type="entry name" value="AMP-bd_C"/>
</dbReference>
<dbReference type="PANTHER" id="PTHR43767">
    <property type="entry name" value="LONG-CHAIN-FATTY-ACID--COA LIGASE"/>
    <property type="match status" value="1"/>
</dbReference>
<dbReference type="InterPro" id="IPR020845">
    <property type="entry name" value="AMP-binding_CS"/>
</dbReference>
<dbReference type="AlphaFoldDB" id="A0A7I7T8I6"/>
<evidence type="ECO:0000313" key="3">
    <source>
        <dbReference type="EMBL" id="BBY65592.1"/>
    </source>
</evidence>
<keyword evidence="4" id="KW-1185">Reference proteome</keyword>
<protein>
    <submittedName>
        <fullName evidence="3">Putative fatty-acid--CoA ligase FadD10</fullName>
    </submittedName>
</protein>
<evidence type="ECO:0000313" key="4">
    <source>
        <dbReference type="Proteomes" id="UP000467148"/>
    </source>
</evidence>
<keyword evidence="3" id="KW-0436">Ligase</keyword>
<dbReference type="InterPro" id="IPR050237">
    <property type="entry name" value="ATP-dep_AMP-bd_enzyme"/>
</dbReference>
<reference evidence="3 4" key="1">
    <citation type="journal article" date="2019" name="Emerg. Microbes Infect.">
        <title>Comprehensive subspecies identification of 175 nontuberculous mycobacteria species based on 7547 genomic profiles.</title>
        <authorList>
            <person name="Matsumoto Y."/>
            <person name="Kinjo T."/>
            <person name="Motooka D."/>
            <person name="Nabeya D."/>
            <person name="Jung N."/>
            <person name="Uechi K."/>
            <person name="Horii T."/>
            <person name="Iida T."/>
            <person name="Fujita J."/>
            <person name="Nakamura S."/>
        </authorList>
    </citation>
    <scope>NUCLEOTIDE SEQUENCE [LARGE SCALE GENOMIC DNA]</scope>
    <source>
        <strain evidence="3 4">JCM 30396</strain>
    </source>
</reference>
<evidence type="ECO:0000259" key="2">
    <source>
        <dbReference type="Pfam" id="PF13193"/>
    </source>
</evidence>
<dbReference type="GO" id="GO:0016878">
    <property type="term" value="F:acid-thiol ligase activity"/>
    <property type="evidence" value="ECO:0007669"/>
    <property type="project" value="UniProtKB-ARBA"/>
</dbReference>
<dbReference type="InterPro" id="IPR042099">
    <property type="entry name" value="ANL_N_sf"/>
</dbReference>
<dbReference type="PROSITE" id="PS00455">
    <property type="entry name" value="AMP_BINDING"/>
    <property type="match status" value="1"/>
</dbReference>
<name>A0A7I7T8I6_9MYCO</name>
<proteinExistence type="predicted"/>
<dbReference type="Gene3D" id="3.40.50.12780">
    <property type="entry name" value="N-terminal domain of ligase-like"/>
    <property type="match status" value="1"/>
</dbReference>
<dbReference type="InterPro" id="IPR000873">
    <property type="entry name" value="AMP-dep_synth/lig_dom"/>
</dbReference>
<sequence>MSQLPSTVLGRILEQAHRRPDAGALRRCDGTGALTYGDLVAGLNALAGQLSTHSVSRGSRVLVVSDSGPETYLAVLACARIGAIAVMVDARLPAATIERFRQITEPAAILIPPGSSFGSAPLPERLGSLPTISVEGRTGRATAESPEVMDGADLGAEDPLAMVFTSGTTGEPKAVLLPNRTFYAIQDILREEQLNWVDWVVGETTYSPLPATHIGGLWWIITCLMQGCLCVTGGEGTASFLAILTENEVATTCVVPTLLSRLVAELKTVGTAVPTLRLLGYGGSRAIAADVRALEATGVKTAQVYGLSETGCTALCLPTDEGSIARIEAGAVGRPYPGVGVHLDNDGSGPPERANANSSTGLGTLWIKSPANMLGYWNNPDRTGEVLVDGWINTGDILERREDGFFYIRGRSSEMIISGGVNVAPDDVDRIAESVSGVREAACYEIPDPEFGALVGLAVVSEVPLDDSAARRLKQVIAATFRREAESIARPSTIVIVADIPRTPSGKVMRASLASSISAAGSGVRG</sequence>
<dbReference type="Proteomes" id="UP000467148">
    <property type="component" value="Chromosome"/>
</dbReference>
<dbReference type="KEGG" id="mhev:MHEL_38350"/>
<feature type="domain" description="AMP-binding enzyme C-terminal" evidence="2">
    <location>
        <begin position="429"/>
        <end position="507"/>
    </location>
</feature>
<evidence type="ECO:0000259" key="1">
    <source>
        <dbReference type="Pfam" id="PF00501"/>
    </source>
</evidence>
<organism evidence="3 4">
    <name type="scientific">Mycolicibacterium helvum</name>
    <dbReference type="NCBI Taxonomy" id="1534349"/>
    <lineage>
        <taxon>Bacteria</taxon>
        <taxon>Bacillati</taxon>
        <taxon>Actinomycetota</taxon>
        <taxon>Actinomycetes</taxon>
        <taxon>Mycobacteriales</taxon>
        <taxon>Mycobacteriaceae</taxon>
        <taxon>Mycolicibacterium</taxon>
    </lineage>
</organism>
<dbReference type="EMBL" id="AP022596">
    <property type="protein sequence ID" value="BBY65592.1"/>
    <property type="molecule type" value="Genomic_DNA"/>
</dbReference>
<accession>A0A7I7T8I6</accession>
<dbReference type="Gene3D" id="3.30.300.30">
    <property type="match status" value="1"/>
</dbReference>
<gene>
    <name evidence="3" type="primary">fadD10</name>
    <name evidence="3" type="ORF">MHEL_38350</name>
</gene>
<dbReference type="SUPFAM" id="SSF56801">
    <property type="entry name" value="Acetyl-CoA synthetase-like"/>
    <property type="match status" value="1"/>
</dbReference>
<dbReference type="InterPro" id="IPR045851">
    <property type="entry name" value="AMP-bd_C_sf"/>
</dbReference>
<dbReference type="Pfam" id="PF00501">
    <property type="entry name" value="AMP-binding"/>
    <property type="match status" value="1"/>
</dbReference>
<dbReference type="RefSeq" id="WP_163749653.1">
    <property type="nucleotide sequence ID" value="NZ_AP022596.1"/>
</dbReference>